<feature type="region of interest" description="Disordered" evidence="1">
    <location>
        <begin position="15"/>
        <end position="50"/>
    </location>
</feature>
<evidence type="ECO:0000313" key="2">
    <source>
        <dbReference type="EMBL" id="VEL24181.1"/>
    </source>
</evidence>
<keyword evidence="3" id="KW-1185">Reference proteome</keyword>
<evidence type="ECO:0000313" key="3">
    <source>
        <dbReference type="Proteomes" id="UP000784294"/>
    </source>
</evidence>
<protein>
    <submittedName>
        <fullName evidence="2">Uncharacterized protein</fullName>
    </submittedName>
</protein>
<dbReference type="EMBL" id="CAAALY010066356">
    <property type="protein sequence ID" value="VEL24181.1"/>
    <property type="molecule type" value="Genomic_DNA"/>
</dbReference>
<gene>
    <name evidence="2" type="ORF">PXEA_LOCUS17621</name>
</gene>
<accession>A0A448WZK5</accession>
<feature type="compositionally biased region" description="Polar residues" evidence="1">
    <location>
        <begin position="31"/>
        <end position="43"/>
    </location>
</feature>
<evidence type="ECO:0000256" key="1">
    <source>
        <dbReference type="SAM" id="MobiDB-lite"/>
    </source>
</evidence>
<comment type="caution">
    <text evidence="2">The sequence shown here is derived from an EMBL/GenBank/DDBJ whole genome shotgun (WGS) entry which is preliminary data.</text>
</comment>
<name>A0A448WZK5_9PLAT</name>
<organism evidence="2 3">
    <name type="scientific">Protopolystoma xenopodis</name>
    <dbReference type="NCBI Taxonomy" id="117903"/>
    <lineage>
        <taxon>Eukaryota</taxon>
        <taxon>Metazoa</taxon>
        <taxon>Spiralia</taxon>
        <taxon>Lophotrochozoa</taxon>
        <taxon>Platyhelminthes</taxon>
        <taxon>Monogenea</taxon>
        <taxon>Polyopisthocotylea</taxon>
        <taxon>Polystomatidea</taxon>
        <taxon>Polystomatidae</taxon>
        <taxon>Protopolystoma</taxon>
    </lineage>
</organism>
<proteinExistence type="predicted"/>
<dbReference type="Proteomes" id="UP000784294">
    <property type="component" value="Unassembled WGS sequence"/>
</dbReference>
<reference evidence="2" key="1">
    <citation type="submission" date="2018-11" db="EMBL/GenBank/DDBJ databases">
        <authorList>
            <consortium name="Pathogen Informatics"/>
        </authorList>
    </citation>
    <scope>NUCLEOTIDE SEQUENCE</scope>
</reference>
<sequence length="329" mass="35031">MPMFMMASGSSRAASRCSPASSTVGMPRYHSPSSTGIAATTSHGHLMRGSVTPTGLMTPVMLVQSPVGHHPSSASAAATIAAHGSQQLLHDPASQVVTAAGYIGGYPIDHHPLALSGNLLHHSTTGVAVNSSRLPVYPASSPLAGAASASVTLVASPNGPVLVTAGGGILHPASFYAGNQPYHHQQTTMRPGSALAVFDRLSLGSGSDRFSVQGGNGTPGPYIQHNHQNHPNTFISQPTVEAQLQQQHQQEQQLLYHHQQSLYQQQGFSENGLLFPVSISESGFTGSTYQIAQATESCRQQQQEQQHQQHHQQHHQQQQLHHIIHQQRS</sequence>
<dbReference type="AlphaFoldDB" id="A0A448WZK5"/>
<feature type="region of interest" description="Disordered" evidence="1">
    <location>
        <begin position="298"/>
        <end position="329"/>
    </location>
</feature>